<gene>
    <name evidence="8" type="ORF">niasHT_024814</name>
</gene>
<dbReference type="InterPro" id="IPR001781">
    <property type="entry name" value="Znf_LIM"/>
</dbReference>
<dbReference type="FunFam" id="2.10.110.10:FF:000057">
    <property type="entry name" value="Zyxin"/>
    <property type="match status" value="1"/>
</dbReference>
<dbReference type="AlphaFoldDB" id="A0ABD2KFL5"/>
<dbReference type="PANTHER" id="PTHR24207:SF2">
    <property type="entry name" value="ZYX102 PROTEIN"/>
    <property type="match status" value="1"/>
</dbReference>
<dbReference type="SUPFAM" id="SSF57716">
    <property type="entry name" value="Glucocorticoid receptor-like (DNA-binding domain)"/>
    <property type="match status" value="2"/>
</dbReference>
<dbReference type="Gene3D" id="2.10.110.10">
    <property type="entry name" value="Cysteine Rich Protein"/>
    <property type="match status" value="3"/>
</dbReference>
<feature type="domain" description="LIM zinc-binding" evidence="7">
    <location>
        <begin position="625"/>
        <end position="694"/>
    </location>
</feature>
<accession>A0ABD2KFL5</accession>
<evidence type="ECO:0000256" key="4">
    <source>
        <dbReference type="ARBA" id="ARBA00023038"/>
    </source>
</evidence>
<feature type="compositionally biased region" description="Low complexity" evidence="6">
    <location>
        <begin position="190"/>
        <end position="201"/>
    </location>
</feature>
<evidence type="ECO:0000256" key="3">
    <source>
        <dbReference type="ARBA" id="ARBA00022833"/>
    </source>
</evidence>
<dbReference type="PANTHER" id="PTHR24207">
    <property type="entry name" value="ZYX102 PROTEIN"/>
    <property type="match status" value="1"/>
</dbReference>
<keyword evidence="2" id="KW-0677">Repeat</keyword>
<dbReference type="SMART" id="SM00132">
    <property type="entry name" value="LIM"/>
    <property type="match status" value="3"/>
</dbReference>
<keyword evidence="4 5" id="KW-0440">LIM domain</keyword>
<evidence type="ECO:0000259" key="7">
    <source>
        <dbReference type="PROSITE" id="PS50023"/>
    </source>
</evidence>
<reference evidence="8 9" key="1">
    <citation type="submission" date="2024-10" db="EMBL/GenBank/DDBJ databases">
        <authorList>
            <person name="Kim D."/>
        </authorList>
    </citation>
    <scope>NUCLEOTIDE SEQUENCE [LARGE SCALE GENOMIC DNA]</scope>
    <source>
        <strain evidence="8">BH-2024</strain>
    </source>
</reference>
<keyword evidence="3 5" id="KW-0862">Zinc</keyword>
<feature type="domain" description="LIM zinc-binding" evidence="7">
    <location>
        <begin position="564"/>
        <end position="624"/>
    </location>
</feature>
<feature type="compositionally biased region" description="Low complexity" evidence="6">
    <location>
        <begin position="238"/>
        <end position="306"/>
    </location>
</feature>
<sequence length="696" mass="75997">MSHLSALPHYFFVPPTQKGLPRALSRSSFLDTPVLTGANGASLIDLPAENSAWTALGPYQQRAYLPQRLLPHPLSSAPQRHWALAGGHQRIVSTSSAYLPPNRRSSHLKKDRNHLPVFTLRHYSTQRLACARPSTVNRYSHMNGNNFWTDKKFNSLKICPLPFSDQLASGRHWPDQSQHESLAKHSSGTALHAPSPHHAPPASLRFDAGYCDALNTAPLVGQQQQQQHFQHHHHHQQQYHPHPLHANANAPSPLPNSSNSPLLHPNSNSPLLHPSSASSSSFSHRRPSPSSAANPPSSSSYVFNASSSSSISSSTMPFSSNVPVKEVPIQVVGSAQSVGRQSPYGTGGTMSPSNNLIAEPRRHIHAYATKTPVSTLMETPEATTTTTKWTTTSNGGSGGGGQWQRRVPAGGDFARELRDAALTERQRAANLQQKSALKQPFGSQLPSSLHNYAYHQTVTSSSLSSAATKNGGGTANKNNGGQAVDELIRDMELKMRSANASNKDTCTKCHQQIGGDPPGVTALGNPYHVTCFCCDVCQKQLAGCSFYAVDGKNLCQVDYMNSLEKCDKCKMPITQKILRALSRAFHPECFACPICQKSLDGIPFTVDKENQAYCLECYHERFSPRCAACMKVIAPNGNETEVARVIAMDKSYHLDCYKCEDCGLKLNSKIEGQGCYPLESHLFCKNCNLKRLKSLK</sequence>
<evidence type="ECO:0000313" key="9">
    <source>
        <dbReference type="Proteomes" id="UP001620626"/>
    </source>
</evidence>
<dbReference type="EMBL" id="JBICBT010000768">
    <property type="protein sequence ID" value="KAL3101681.1"/>
    <property type="molecule type" value="Genomic_DNA"/>
</dbReference>
<name>A0ABD2KFL5_9BILA</name>
<feature type="region of interest" description="Disordered" evidence="6">
    <location>
        <begin position="221"/>
        <end position="306"/>
    </location>
</feature>
<evidence type="ECO:0000256" key="2">
    <source>
        <dbReference type="ARBA" id="ARBA00022737"/>
    </source>
</evidence>
<feature type="domain" description="LIM zinc-binding" evidence="7">
    <location>
        <begin position="504"/>
        <end position="563"/>
    </location>
</feature>
<protein>
    <recommendedName>
        <fullName evidence="7">LIM zinc-binding domain-containing protein</fullName>
    </recommendedName>
</protein>
<dbReference type="Pfam" id="PF00412">
    <property type="entry name" value="LIM"/>
    <property type="match status" value="3"/>
</dbReference>
<dbReference type="PROSITE" id="PS50023">
    <property type="entry name" value="LIM_DOMAIN_2"/>
    <property type="match status" value="3"/>
</dbReference>
<evidence type="ECO:0000256" key="6">
    <source>
        <dbReference type="SAM" id="MobiDB-lite"/>
    </source>
</evidence>
<feature type="compositionally biased region" description="Low complexity" evidence="6">
    <location>
        <begin position="383"/>
        <end position="394"/>
    </location>
</feature>
<evidence type="ECO:0000256" key="5">
    <source>
        <dbReference type="PROSITE-ProRule" id="PRU00125"/>
    </source>
</evidence>
<evidence type="ECO:0000256" key="1">
    <source>
        <dbReference type="ARBA" id="ARBA00022723"/>
    </source>
</evidence>
<evidence type="ECO:0000313" key="8">
    <source>
        <dbReference type="EMBL" id="KAL3101681.1"/>
    </source>
</evidence>
<feature type="compositionally biased region" description="Basic and acidic residues" evidence="6">
    <location>
        <begin position="172"/>
        <end position="183"/>
    </location>
</feature>
<feature type="region of interest" description="Disordered" evidence="6">
    <location>
        <begin position="170"/>
        <end position="201"/>
    </location>
</feature>
<comment type="caution">
    <text evidence="8">The sequence shown here is derived from an EMBL/GenBank/DDBJ whole genome shotgun (WGS) entry which is preliminary data.</text>
</comment>
<feature type="region of interest" description="Disordered" evidence="6">
    <location>
        <begin position="377"/>
        <end position="405"/>
    </location>
</feature>
<dbReference type="Proteomes" id="UP001620626">
    <property type="component" value="Unassembled WGS sequence"/>
</dbReference>
<dbReference type="GO" id="GO:0046872">
    <property type="term" value="F:metal ion binding"/>
    <property type="evidence" value="ECO:0007669"/>
    <property type="project" value="UniProtKB-KW"/>
</dbReference>
<keyword evidence="9" id="KW-1185">Reference proteome</keyword>
<keyword evidence="1 5" id="KW-0479">Metal-binding</keyword>
<proteinExistence type="predicted"/>
<dbReference type="CDD" id="cd08368">
    <property type="entry name" value="LIM"/>
    <property type="match status" value="1"/>
</dbReference>
<organism evidence="8 9">
    <name type="scientific">Heterodera trifolii</name>
    <dbReference type="NCBI Taxonomy" id="157864"/>
    <lineage>
        <taxon>Eukaryota</taxon>
        <taxon>Metazoa</taxon>
        <taxon>Ecdysozoa</taxon>
        <taxon>Nematoda</taxon>
        <taxon>Chromadorea</taxon>
        <taxon>Rhabditida</taxon>
        <taxon>Tylenchina</taxon>
        <taxon>Tylenchomorpha</taxon>
        <taxon>Tylenchoidea</taxon>
        <taxon>Heteroderidae</taxon>
        <taxon>Heteroderinae</taxon>
        <taxon>Heterodera</taxon>
    </lineage>
</organism>